<accession>A0A941EWF1</accession>
<reference evidence="1" key="1">
    <citation type="submission" date="2021-04" db="EMBL/GenBank/DDBJ databases">
        <title>Genome based classification of Actinospica acidithermotolerans sp. nov., an actinobacterium isolated from an Indonesian hot spring.</title>
        <authorList>
            <person name="Kusuma A.B."/>
            <person name="Putra K.E."/>
            <person name="Nafisah S."/>
            <person name="Loh J."/>
            <person name="Nouioui I."/>
            <person name="Goodfellow M."/>
        </authorList>
    </citation>
    <scope>NUCLEOTIDE SEQUENCE</scope>
    <source>
        <strain evidence="1">CSCA 57</strain>
    </source>
</reference>
<keyword evidence="2" id="KW-1185">Reference proteome</keyword>
<name>A0A941EWF1_9ACTN</name>
<dbReference type="Proteomes" id="UP000675781">
    <property type="component" value="Unassembled WGS sequence"/>
</dbReference>
<evidence type="ECO:0000313" key="1">
    <source>
        <dbReference type="EMBL" id="MBR7839417.1"/>
    </source>
</evidence>
<dbReference type="EMBL" id="JAGSOG010000444">
    <property type="protein sequence ID" value="MBR7839417.1"/>
    <property type="molecule type" value="Genomic_DNA"/>
</dbReference>
<organism evidence="1 2">
    <name type="scientific">Actinospica durhamensis</name>
    <dbReference type="NCBI Taxonomy" id="1508375"/>
    <lineage>
        <taxon>Bacteria</taxon>
        <taxon>Bacillati</taxon>
        <taxon>Actinomycetota</taxon>
        <taxon>Actinomycetes</taxon>
        <taxon>Catenulisporales</taxon>
        <taxon>Actinospicaceae</taxon>
        <taxon>Actinospica</taxon>
    </lineage>
</organism>
<protein>
    <submittedName>
        <fullName evidence="1">Uncharacterized protein</fullName>
    </submittedName>
</protein>
<dbReference type="AlphaFoldDB" id="A0A941EWF1"/>
<sequence>MPPAFTDETALAWFGPDRTLYQRLWALSAEQVSAVARMADEPIPEDGVDYWVGFRTSWAVEAFHRADDQWALTFHLPPSFGFAQAARWAHLWSIDVYCGEFPLEGPELAELGALLGVSVDPARYAYFFGARSADIEPADGGAA</sequence>
<comment type="caution">
    <text evidence="1">The sequence shown here is derived from an EMBL/GenBank/DDBJ whole genome shotgun (WGS) entry which is preliminary data.</text>
</comment>
<evidence type="ECO:0000313" key="2">
    <source>
        <dbReference type="Proteomes" id="UP000675781"/>
    </source>
</evidence>
<gene>
    <name evidence="1" type="ORF">KDL01_39525</name>
</gene>
<proteinExistence type="predicted"/>